<dbReference type="FunCoup" id="K0KH97">
    <property type="interactions" value="87"/>
</dbReference>
<keyword evidence="1" id="KW-0238">DNA-binding</keyword>
<dbReference type="PANTHER" id="PTHR19303">
    <property type="entry name" value="TRANSPOSON"/>
    <property type="match status" value="1"/>
</dbReference>
<name>K0KH97_WICCF</name>
<dbReference type="InterPro" id="IPR006600">
    <property type="entry name" value="HTH_CenpB_DNA-bd_dom"/>
</dbReference>
<dbReference type="EMBL" id="CAIF01000025">
    <property type="protein sequence ID" value="CCH41552.1"/>
    <property type="molecule type" value="Genomic_DNA"/>
</dbReference>
<dbReference type="Gene3D" id="1.10.10.60">
    <property type="entry name" value="Homeodomain-like"/>
    <property type="match status" value="2"/>
</dbReference>
<feature type="region of interest" description="Disordered" evidence="2">
    <location>
        <begin position="589"/>
        <end position="622"/>
    </location>
</feature>
<keyword evidence="5" id="KW-1185">Reference proteome</keyword>
<dbReference type="Proteomes" id="UP000009328">
    <property type="component" value="Unassembled WGS sequence"/>
</dbReference>
<gene>
    <name evidence="4" type="ORF">BN7_1093</name>
</gene>
<dbReference type="InterPro" id="IPR009057">
    <property type="entry name" value="Homeodomain-like_sf"/>
</dbReference>
<accession>K0KH97</accession>
<dbReference type="HOGENOM" id="CLU_009537_0_0_1"/>
<reference evidence="4 5" key="1">
    <citation type="journal article" date="2012" name="Eukaryot. Cell">
        <title>Draft genome sequence of Wickerhamomyces ciferrii NRRL Y-1031 F-60-10.</title>
        <authorList>
            <person name="Schneider J."/>
            <person name="Andrea H."/>
            <person name="Blom J."/>
            <person name="Jaenicke S."/>
            <person name="Ruckert C."/>
            <person name="Schorsch C."/>
            <person name="Szczepanowski R."/>
            <person name="Farwick M."/>
            <person name="Goesmann A."/>
            <person name="Puhler A."/>
            <person name="Schaffer S."/>
            <person name="Tauch A."/>
            <person name="Kohler T."/>
            <person name="Brinkrolf K."/>
        </authorList>
    </citation>
    <scope>NUCLEOTIDE SEQUENCE [LARGE SCALE GENOMIC DNA]</scope>
    <source>
        <strain evidence="5">ATCC 14091 / BCRC 22168 / CBS 111 / JCM 3599 / NBRC 0793 / NRRL Y-1031 F-60-10</strain>
    </source>
</reference>
<comment type="caution">
    <text evidence="4">The sequence shown here is derived from an EMBL/GenBank/DDBJ whole genome shotgun (WGS) entry which is preliminary data.</text>
</comment>
<dbReference type="Pfam" id="PF03221">
    <property type="entry name" value="HTH_Tnp_Tc5"/>
    <property type="match status" value="1"/>
</dbReference>
<evidence type="ECO:0000256" key="1">
    <source>
        <dbReference type="ARBA" id="ARBA00023125"/>
    </source>
</evidence>
<dbReference type="InterPro" id="IPR050863">
    <property type="entry name" value="CenT-Element_Derived"/>
</dbReference>
<protein>
    <recommendedName>
        <fullName evidence="3">HTH CENPB-type domain-containing protein</fullName>
    </recommendedName>
</protein>
<dbReference type="AlphaFoldDB" id="K0KH97"/>
<dbReference type="GO" id="GO:0005634">
    <property type="term" value="C:nucleus"/>
    <property type="evidence" value="ECO:0007669"/>
    <property type="project" value="TreeGrafter"/>
</dbReference>
<proteinExistence type="predicted"/>
<dbReference type="SUPFAM" id="SSF46689">
    <property type="entry name" value="Homeodomain-like"/>
    <property type="match status" value="1"/>
</dbReference>
<evidence type="ECO:0000256" key="2">
    <source>
        <dbReference type="SAM" id="MobiDB-lite"/>
    </source>
</evidence>
<dbReference type="SMART" id="SM00674">
    <property type="entry name" value="CENPB"/>
    <property type="match status" value="1"/>
</dbReference>
<dbReference type="InParanoid" id="K0KH97"/>
<evidence type="ECO:0000259" key="3">
    <source>
        <dbReference type="PROSITE" id="PS51253"/>
    </source>
</evidence>
<dbReference type="PANTHER" id="PTHR19303:SF73">
    <property type="entry name" value="PROTEIN PDC2"/>
    <property type="match status" value="1"/>
</dbReference>
<dbReference type="InterPro" id="IPR004875">
    <property type="entry name" value="DDE_SF_endonuclease_dom"/>
</dbReference>
<dbReference type="STRING" id="1206466.K0KH97"/>
<evidence type="ECO:0000313" key="5">
    <source>
        <dbReference type="Proteomes" id="UP000009328"/>
    </source>
</evidence>
<dbReference type="eggNOG" id="KOG3105">
    <property type="taxonomic scope" value="Eukaryota"/>
</dbReference>
<feature type="compositionally biased region" description="Low complexity" evidence="2">
    <location>
        <begin position="597"/>
        <end position="608"/>
    </location>
</feature>
<dbReference type="Pfam" id="PF03184">
    <property type="entry name" value="DDE_1"/>
    <property type="match status" value="1"/>
</dbReference>
<feature type="domain" description="HTH CENPB-type" evidence="3">
    <location>
        <begin position="64"/>
        <end position="139"/>
    </location>
</feature>
<evidence type="ECO:0000313" key="4">
    <source>
        <dbReference type="EMBL" id="CCH41552.1"/>
    </source>
</evidence>
<dbReference type="PROSITE" id="PS51253">
    <property type="entry name" value="HTH_CENPB"/>
    <property type="match status" value="1"/>
</dbReference>
<sequence length="678" mass="78521">MGYSIKQKIDICLMAEANPEMTQADLALWAKKHYNSQKPPSQTTISRILAKKDELIALKEHEFKLIRRRRLSNPLLRKVLLEWISQCVWSNIPITAPILISSASNFWNLLPVSLREGNGEFSYKWCSQFLSKVNINLSNIEQELYKKLKIWSFDERSVLQTYLVDFDPKKIFTLDEIFLSHDLPLDKSYYDDTSDFLTCMLCVNADGSEKLSPLIIGRYEDYPSFENKSSIKAATKHGVSYHSNRQKWLTSSVFYDWLAMLDKRLALQGKDIIIILDDSASHRVINIKLQRIRLLFTSSAASSFLPMSWGVANDFRLTFRVQQYKKLLERQREKDNKILSKRDLKFSMVEIFDLIKSSWDQIPSSRIKGAWKQSGILPKYITDRFERSRMFDDSLEIKLFHFINELKVKEQWDVLSLLDLSVEQKINKAFLSNEETIQSCIVDNYDDFDHSDGEPKRKPFSHTLGQGLQRLQRLGEMHLAASQLTLDSDFDMDLDPDEFDIDDMDFNDNIPYPNYGLYYNNQNNNNTQSLENQLFHPDTGLSSANNFSSIANQRQPSVDSTGSNTHQPFSNFEDFKDFSRRLTSADVQLDSSRQNLTSAPISTSTSASQYNQQTSSNINTNGTEITPAQKLLIIVNFLKLLEVDEDINLTSETTDEVKMLYYQYLNKVREQQQRLNLN</sequence>
<organism evidence="4 5">
    <name type="scientific">Wickerhamomyces ciferrii (strain ATCC 14091 / BCRC 22168 / CBS 111 / JCM 3599 / NBRC 0793 / NRRL Y-1031 F-60-10)</name>
    <name type="common">Yeast</name>
    <name type="synonym">Pichia ciferrii</name>
    <dbReference type="NCBI Taxonomy" id="1206466"/>
    <lineage>
        <taxon>Eukaryota</taxon>
        <taxon>Fungi</taxon>
        <taxon>Dikarya</taxon>
        <taxon>Ascomycota</taxon>
        <taxon>Saccharomycotina</taxon>
        <taxon>Saccharomycetes</taxon>
        <taxon>Phaffomycetales</taxon>
        <taxon>Wickerhamomycetaceae</taxon>
        <taxon>Wickerhamomyces</taxon>
    </lineage>
</organism>
<dbReference type="GO" id="GO:0003677">
    <property type="term" value="F:DNA binding"/>
    <property type="evidence" value="ECO:0007669"/>
    <property type="project" value="UniProtKB-KW"/>
</dbReference>
<feature type="compositionally biased region" description="Polar residues" evidence="2">
    <location>
        <begin position="609"/>
        <end position="622"/>
    </location>
</feature>